<feature type="binding site" evidence="8">
    <location>
        <position position="78"/>
    </location>
    <ligand>
        <name>[4Fe-4S] cluster</name>
        <dbReference type="ChEBI" id="CHEBI:49883"/>
        <label>1</label>
    </ligand>
</feature>
<dbReference type="InterPro" id="IPR006638">
    <property type="entry name" value="Elp3/MiaA/NifB-like_rSAM"/>
</dbReference>
<keyword evidence="1 8" id="KW-0004">4Fe-4S</keyword>
<dbReference type="InterPro" id="IPR007197">
    <property type="entry name" value="rSAM"/>
</dbReference>
<dbReference type="Proteomes" id="UP000006546">
    <property type="component" value="Chromosome"/>
</dbReference>
<proteinExistence type="inferred from homology"/>
<dbReference type="FunFam" id="3.80.30.20:FF:000001">
    <property type="entry name" value="tRNA-2-methylthio-N(6)-dimethylallyladenosine synthase 2"/>
    <property type="match status" value="1"/>
</dbReference>
<dbReference type="InterPro" id="IPR013848">
    <property type="entry name" value="Methylthiotransferase_N"/>
</dbReference>
<dbReference type="GO" id="GO:0005829">
    <property type="term" value="C:cytosol"/>
    <property type="evidence" value="ECO:0007669"/>
    <property type="project" value="TreeGrafter"/>
</dbReference>
<dbReference type="STRING" id="906968.Trebr_0526"/>
<dbReference type="HOGENOM" id="CLU_018697_0_1_12"/>
<dbReference type="InterPro" id="IPR012340">
    <property type="entry name" value="NA-bd_OB-fold"/>
</dbReference>
<feature type="binding site" evidence="8">
    <location>
        <position position="158"/>
    </location>
    <ligand>
        <name>[4Fe-4S] cluster</name>
        <dbReference type="ChEBI" id="CHEBI:49883"/>
        <label>2</label>
        <note>4Fe-4S-S-AdoMet</note>
    </ligand>
</feature>
<organism evidence="12 13">
    <name type="scientific">Treponema brennaborense (strain DSM 12168 / CIP 105900 / DD5/3)</name>
    <dbReference type="NCBI Taxonomy" id="906968"/>
    <lineage>
        <taxon>Bacteria</taxon>
        <taxon>Pseudomonadati</taxon>
        <taxon>Spirochaetota</taxon>
        <taxon>Spirochaetia</taxon>
        <taxon>Spirochaetales</taxon>
        <taxon>Treponemataceae</taxon>
        <taxon>Treponema</taxon>
    </lineage>
</organism>
<feature type="region of interest" description="Disordered" evidence="9">
    <location>
        <begin position="440"/>
        <end position="485"/>
    </location>
</feature>
<accession>F4LPF8</accession>
<dbReference type="PROSITE" id="PS51918">
    <property type="entry name" value="RADICAL_SAM"/>
    <property type="match status" value="1"/>
</dbReference>
<dbReference type="InterPro" id="IPR058240">
    <property type="entry name" value="rSAM_sf"/>
</dbReference>
<dbReference type="GO" id="GO:0051539">
    <property type="term" value="F:4 iron, 4 sulfur cluster binding"/>
    <property type="evidence" value="ECO:0007669"/>
    <property type="project" value="UniProtKB-UniRule"/>
</dbReference>
<dbReference type="GO" id="GO:0005840">
    <property type="term" value="C:ribosome"/>
    <property type="evidence" value="ECO:0007669"/>
    <property type="project" value="UniProtKB-KW"/>
</dbReference>
<dbReference type="Pfam" id="PF04055">
    <property type="entry name" value="Radical_SAM"/>
    <property type="match status" value="1"/>
</dbReference>
<dbReference type="Pfam" id="PF18693">
    <property type="entry name" value="TRAM_2"/>
    <property type="match status" value="1"/>
</dbReference>
<dbReference type="NCBIfam" id="TIGR01125">
    <property type="entry name" value="30S ribosomal protein S12 methylthiotransferase RimO"/>
    <property type="match status" value="1"/>
</dbReference>
<feature type="binding site" evidence="8">
    <location>
        <position position="47"/>
    </location>
    <ligand>
        <name>[4Fe-4S] cluster</name>
        <dbReference type="ChEBI" id="CHEBI:49883"/>
        <label>1</label>
    </ligand>
</feature>
<dbReference type="SUPFAM" id="SSF102114">
    <property type="entry name" value="Radical SAM enzymes"/>
    <property type="match status" value="1"/>
</dbReference>
<dbReference type="Gene3D" id="3.40.50.12160">
    <property type="entry name" value="Methylthiotransferase, N-terminal domain"/>
    <property type="match status" value="1"/>
</dbReference>
<keyword evidence="12" id="KW-0689">Ribosomal protein</keyword>
<keyword evidence="3 8" id="KW-0808">Transferase</keyword>
<evidence type="ECO:0000313" key="12">
    <source>
        <dbReference type="EMBL" id="AEE15969.1"/>
    </source>
</evidence>
<dbReference type="InterPro" id="IPR038135">
    <property type="entry name" value="Methylthiotransferase_N_sf"/>
</dbReference>
<dbReference type="PROSITE" id="PS51449">
    <property type="entry name" value="MTTASE_N"/>
    <property type="match status" value="1"/>
</dbReference>
<dbReference type="GO" id="GO:0046872">
    <property type="term" value="F:metal ion binding"/>
    <property type="evidence" value="ECO:0007669"/>
    <property type="project" value="UniProtKB-KW"/>
</dbReference>
<evidence type="ECO:0000256" key="7">
    <source>
        <dbReference type="ARBA" id="ARBA00023014"/>
    </source>
</evidence>
<keyword evidence="4 8" id="KW-0949">S-adenosyl-L-methionine</keyword>
<evidence type="ECO:0000313" key="13">
    <source>
        <dbReference type="Proteomes" id="UP000006546"/>
    </source>
</evidence>
<dbReference type="OrthoDB" id="9805215at2"/>
<dbReference type="EMBL" id="CP002696">
    <property type="protein sequence ID" value="AEE15969.1"/>
    <property type="molecule type" value="Genomic_DNA"/>
</dbReference>
<dbReference type="InterPro" id="IPR020612">
    <property type="entry name" value="Methylthiotransferase_CS"/>
</dbReference>
<keyword evidence="7 8" id="KW-0411">Iron-sulfur</keyword>
<dbReference type="HAMAP" id="MF_01865">
    <property type="entry name" value="MTTase_RimO"/>
    <property type="match status" value="1"/>
</dbReference>
<evidence type="ECO:0000256" key="5">
    <source>
        <dbReference type="ARBA" id="ARBA00022723"/>
    </source>
</evidence>
<comment type="function">
    <text evidence="8">Catalyzes the methylthiolation of an aspartic acid residue of ribosomal protein uS12.</text>
</comment>
<dbReference type="Gene3D" id="3.80.30.20">
    <property type="entry name" value="tm_1862 like domain"/>
    <property type="match status" value="1"/>
</dbReference>
<dbReference type="PANTHER" id="PTHR43837">
    <property type="entry name" value="RIBOSOMAL PROTEIN S12 METHYLTHIOTRANSFERASE RIMO"/>
    <property type="match status" value="1"/>
</dbReference>
<dbReference type="Gene3D" id="2.40.50.140">
    <property type="entry name" value="Nucleic acid-binding proteins"/>
    <property type="match status" value="1"/>
</dbReference>
<evidence type="ECO:0000256" key="1">
    <source>
        <dbReference type="ARBA" id="ARBA00022485"/>
    </source>
</evidence>
<evidence type="ECO:0000259" key="10">
    <source>
        <dbReference type="PROSITE" id="PS51449"/>
    </source>
</evidence>
<dbReference type="SFLD" id="SFLDG01082">
    <property type="entry name" value="B12-binding_domain_containing"/>
    <property type="match status" value="1"/>
</dbReference>
<evidence type="ECO:0000256" key="9">
    <source>
        <dbReference type="SAM" id="MobiDB-lite"/>
    </source>
</evidence>
<evidence type="ECO:0000256" key="6">
    <source>
        <dbReference type="ARBA" id="ARBA00023004"/>
    </source>
</evidence>
<dbReference type="GO" id="GO:0035599">
    <property type="term" value="F:aspartic acid methylthiotransferase activity"/>
    <property type="evidence" value="ECO:0007669"/>
    <property type="project" value="TreeGrafter"/>
</dbReference>
<comment type="similarity">
    <text evidence="8">Belongs to the methylthiotransferase family. RimO subfamily.</text>
</comment>
<dbReference type="Pfam" id="PF00919">
    <property type="entry name" value="UPF0004"/>
    <property type="match status" value="1"/>
</dbReference>
<name>F4LPF8_TREBD</name>
<comment type="cofactor">
    <cofactor evidence="8">
        <name>[4Fe-4S] cluster</name>
        <dbReference type="ChEBI" id="CHEBI:49883"/>
    </cofactor>
    <text evidence="8">Binds 2 [4Fe-4S] clusters. One cluster is coordinated with 3 cysteines and an exchangeable S-adenosyl-L-methionine.</text>
</comment>
<reference evidence="13" key="1">
    <citation type="submission" date="2011-04" db="EMBL/GenBank/DDBJ databases">
        <title>The complete genome of Treponema brennaborense DSM 12168.</title>
        <authorList>
            <person name="Lucas S."/>
            <person name="Han J."/>
            <person name="Lapidus A."/>
            <person name="Bruce D."/>
            <person name="Goodwin L."/>
            <person name="Pitluck S."/>
            <person name="Peters L."/>
            <person name="Kyrpides N."/>
            <person name="Mavromatis K."/>
            <person name="Ivanova N."/>
            <person name="Mikhailova N."/>
            <person name="Pagani I."/>
            <person name="Teshima H."/>
            <person name="Detter J.C."/>
            <person name="Tapia R."/>
            <person name="Han C."/>
            <person name="Land M."/>
            <person name="Hauser L."/>
            <person name="Markowitz V."/>
            <person name="Cheng J.-F."/>
            <person name="Hugenholtz P."/>
            <person name="Woyke T."/>
            <person name="Wu D."/>
            <person name="Gronow S."/>
            <person name="Wellnitz S."/>
            <person name="Brambilla E."/>
            <person name="Klenk H.-P."/>
            <person name="Eisen J.A."/>
        </authorList>
    </citation>
    <scope>NUCLEOTIDE SEQUENCE [LARGE SCALE GENOMIC DNA]</scope>
    <source>
        <strain evidence="13">DSM 12168 / CIP 105900 / DD5/3</strain>
    </source>
</reference>
<dbReference type="AlphaFoldDB" id="F4LPF8"/>
<dbReference type="InterPro" id="IPR005839">
    <property type="entry name" value="Methylthiotransferase"/>
</dbReference>
<evidence type="ECO:0000256" key="3">
    <source>
        <dbReference type="ARBA" id="ARBA00022679"/>
    </source>
</evidence>
<dbReference type="SMART" id="SM00729">
    <property type="entry name" value="Elp3"/>
    <property type="match status" value="1"/>
</dbReference>
<dbReference type="SFLD" id="SFLDG01061">
    <property type="entry name" value="methylthiotransferase"/>
    <property type="match status" value="1"/>
</dbReference>
<feature type="domain" description="MTTase N-terminal" evidence="10">
    <location>
        <begin position="2"/>
        <end position="115"/>
    </location>
</feature>
<keyword evidence="2 8" id="KW-0963">Cytoplasm</keyword>
<dbReference type="SFLD" id="SFLDS00029">
    <property type="entry name" value="Radical_SAM"/>
    <property type="match status" value="1"/>
</dbReference>
<feature type="binding site" evidence="8">
    <location>
        <position position="151"/>
    </location>
    <ligand>
        <name>[4Fe-4S] cluster</name>
        <dbReference type="ChEBI" id="CHEBI:49883"/>
        <label>2</label>
        <note>4Fe-4S-S-AdoMet</note>
    </ligand>
</feature>
<evidence type="ECO:0000259" key="11">
    <source>
        <dbReference type="PROSITE" id="PS51918"/>
    </source>
</evidence>
<sequence>MIKFFLDQHGCAKNQVDGELIITRLQNKGLCKTEIAAEADIIIINSCGFIESAKTESLNALLEAKEAYPDAKILLAGCLAERYAEQFAEALPEADGIFGNGDLTAIDSLVEPLLSGGHPVVKPAQQGVCCGSRSELLSFPGSAFVKITEGCDNRCSFCAIPLIRGNLRSRDADDIVREIDELTRNGIFEINLIGQDSAAYGMDGENPHDPAVWARFDGASGTQSPLARLLEKISALNGSFWLRLLYIHPDHFPPDILPVIARDERLLAYFDIPFQSGADSIIKAMNRTGSRVRYEDMVKNIRGTLDAVKDGGVSLRTTFLTGFPGETEDDAQETERFLENISPDWSGCFPYSKEDGTPAASLKKQVSRKIAEKRAEALRCAQERITAERLKRHLNRTYDVLIEEIIEGGDGEGTGLAIGRAWFQAPEVDGAVVVRYDQDETADQPETAGSESPAESLKTGEPCPDAKQAGSAPHSGSGSRNAPVVPGRTVKVLVTGVSGFDLDGRIVP</sequence>
<dbReference type="InterPro" id="IPR005840">
    <property type="entry name" value="Ribosomal_uS12_MeSTrfase_RimO"/>
</dbReference>
<dbReference type="InterPro" id="IPR002792">
    <property type="entry name" value="TRAM_dom"/>
</dbReference>
<keyword evidence="12" id="KW-0687">Ribonucleoprotein</keyword>
<feature type="domain" description="Radical SAM core" evidence="11">
    <location>
        <begin position="137"/>
        <end position="388"/>
    </location>
</feature>
<dbReference type="NCBIfam" id="TIGR00089">
    <property type="entry name" value="MiaB/RimO family radical SAM methylthiotransferase"/>
    <property type="match status" value="1"/>
</dbReference>
<keyword evidence="6 8" id="KW-0408">Iron</keyword>
<evidence type="ECO:0000256" key="8">
    <source>
        <dbReference type="HAMAP-Rule" id="MF_01865"/>
    </source>
</evidence>
<feature type="binding site" evidence="8">
    <location>
        <position position="11"/>
    </location>
    <ligand>
        <name>[4Fe-4S] cluster</name>
        <dbReference type="ChEBI" id="CHEBI:49883"/>
        <label>1</label>
    </ligand>
</feature>
<dbReference type="EC" id="2.8.4.4" evidence="8"/>
<dbReference type="PROSITE" id="PS01278">
    <property type="entry name" value="MTTASE_RADICAL"/>
    <property type="match status" value="1"/>
</dbReference>
<comment type="catalytic activity">
    <reaction evidence="8">
        <text>L-aspartate(89)-[ribosomal protein uS12]-hydrogen + (sulfur carrier)-SH + AH2 + 2 S-adenosyl-L-methionine = 3-methylsulfanyl-L-aspartate(89)-[ribosomal protein uS12]-hydrogen + (sulfur carrier)-H + 5'-deoxyadenosine + L-methionine + A + S-adenosyl-L-homocysteine + 2 H(+)</text>
        <dbReference type="Rhea" id="RHEA:37087"/>
        <dbReference type="Rhea" id="RHEA-COMP:10460"/>
        <dbReference type="Rhea" id="RHEA-COMP:10461"/>
        <dbReference type="Rhea" id="RHEA-COMP:14737"/>
        <dbReference type="Rhea" id="RHEA-COMP:14739"/>
        <dbReference type="ChEBI" id="CHEBI:13193"/>
        <dbReference type="ChEBI" id="CHEBI:15378"/>
        <dbReference type="ChEBI" id="CHEBI:17319"/>
        <dbReference type="ChEBI" id="CHEBI:17499"/>
        <dbReference type="ChEBI" id="CHEBI:29917"/>
        <dbReference type="ChEBI" id="CHEBI:29961"/>
        <dbReference type="ChEBI" id="CHEBI:57844"/>
        <dbReference type="ChEBI" id="CHEBI:57856"/>
        <dbReference type="ChEBI" id="CHEBI:59789"/>
        <dbReference type="ChEBI" id="CHEBI:64428"/>
        <dbReference type="ChEBI" id="CHEBI:73599"/>
        <dbReference type="EC" id="2.8.4.4"/>
    </reaction>
</comment>
<dbReference type="KEGG" id="tbe:Trebr_0526"/>
<dbReference type="GO" id="GO:0006400">
    <property type="term" value="P:tRNA modification"/>
    <property type="evidence" value="ECO:0007669"/>
    <property type="project" value="InterPro"/>
</dbReference>
<gene>
    <name evidence="8" type="primary">rimO</name>
    <name evidence="12" type="ordered locus">Trebr_0526</name>
</gene>
<dbReference type="eggNOG" id="COG0621">
    <property type="taxonomic scope" value="Bacteria"/>
</dbReference>
<evidence type="ECO:0000256" key="2">
    <source>
        <dbReference type="ARBA" id="ARBA00022490"/>
    </source>
</evidence>
<protein>
    <recommendedName>
        <fullName evidence="8">Ribosomal protein uS12 methylthiotransferase RimO</fullName>
        <shortName evidence="8">uS12 MTTase</shortName>
        <shortName evidence="8">uS12 methylthiotransferase</shortName>
        <ecNumber evidence="8">2.8.4.4</ecNumber>
    </recommendedName>
    <alternativeName>
        <fullName evidence="8">Ribosomal protein uS12 (aspartate-C(3))-methylthiotransferase</fullName>
    </alternativeName>
    <alternativeName>
        <fullName evidence="8">Ribosome maturation factor RimO</fullName>
    </alternativeName>
</protein>
<dbReference type="PANTHER" id="PTHR43837:SF1">
    <property type="entry name" value="RIBOSOMAL PROTEIN US12 METHYLTHIOTRANSFERASE RIMO"/>
    <property type="match status" value="1"/>
</dbReference>
<keyword evidence="5 8" id="KW-0479">Metal-binding</keyword>
<dbReference type="InterPro" id="IPR023404">
    <property type="entry name" value="rSAM_horseshoe"/>
</dbReference>
<evidence type="ECO:0000256" key="4">
    <source>
        <dbReference type="ARBA" id="ARBA00022691"/>
    </source>
</evidence>
<feature type="binding site" evidence="8">
    <location>
        <position position="155"/>
    </location>
    <ligand>
        <name>[4Fe-4S] cluster</name>
        <dbReference type="ChEBI" id="CHEBI:49883"/>
        <label>2</label>
        <note>4Fe-4S-S-AdoMet</note>
    </ligand>
</feature>
<dbReference type="RefSeq" id="WP_013757688.1">
    <property type="nucleotide sequence ID" value="NC_015500.1"/>
</dbReference>
<comment type="subcellular location">
    <subcellularLocation>
        <location evidence="8">Cytoplasm</location>
    </subcellularLocation>
</comment>
<keyword evidence="13" id="KW-1185">Reference proteome</keyword>
<dbReference type="GO" id="GO:0103039">
    <property type="term" value="F:protein methylthiotransferase activity"/>
    <property type="evidence" value="ECO:0007669"/>
    <property type="project" value="UniProtKB-EC"/>
</dbReference>
<dbReference type="CDD" id="cd01335">
    <property type="entry name" value="Radical_SAM"/>
    <property type="match status" value="1"/>
</dbReference>